<feature type="transmembrane region" description="Helical" evidence="2">
    <location>
        <begin position="12"/>
        <end position="35"/>
    </location>
</feature>
<evidence type="ECO:0000256" key="1">
    <source>
        <dbReference type="ARBA" id="ARBA00022481"/>
    </source>
</evidence>
<name>A0A842HIR5_9BACT</name>
<dbReference type="InterPro" id="IPR000983">
    <property type="entry name" value="Bac_GSPG_pilin"/>
</dbReference>
<dbReference type="PANTHER" id="PTHR30093">
    <property type="entry name" value="GENERAL SECRETION PATHWAY PROTEIN G"/>
    <property type="match status" value="1"/>
</dbReference>
<dbReference type="GO" id="GO:0015627">
    <property type="term" value="C:type II protein secretion system complex"/>
    <property type="evidence" value="ECO:0007669"/>
    <property type="project" value="InterPro"/>
</dbReference>
<dbReference type="PROSITE" id="PS00409">
    <property type="entry name" value="PROKAR_NTER_METHYL"/>
    <property type="match status" value="1"/>
</dbReference>
<dbReference type="SUPFAM" id="SSF54523">
    <property type="entry name" value="Pili subunits"/>
    <property type="match status" value="1"/>
</dbReference>
<dbReference type="InterPro" id="IPR045584">
    <property type="entry name" value="Pilin-like"/>
</dbReference>
<keyword evidence="2" id="KW-0812">Transmembrane</keyword>
<evidence type="ECO:0000313" key="3">
    <source>
        <dbReference type="EMBL" id="MBC2595878.1"/>
    </source>
</evidence>
<dbReference type="NCBIfam" id="TIGR02532">
    <property type="entry name" value="IV_pilin_GFxxxE"/>
    <property type="match status" value="1"/>
</dbReference>
<organism evidence="3 4">
    <name type="scientific">Ruficoccus amylovorans</name>
    <dbReference type="NCBI Taxonomy" id="1804625"/>
    <lineage>
        <taxon>Bacteria</taxon>
        <taxon>Pseudomonadati</taxon>
        <taxon>Verrucomicrobiota</taxon>
        <taxon>Opitutia</taxon>
        <taxon>Puniceicoccales</taxon>
        <taxon>Cerasicoccaceae</taxon>
        <taxon>Ruficoccus</taxon>
    </lineage>
</organism>
<dbReference type="Proteomes" id="UP000546464">
    <property type="component" value="Unassembled WGS sequence"/>
</dbReference>
<keyword evidence="2" id="KW-1133">Transmembrane helix</keyword>
<keyword evidence="4" id="KW-1185">Reference proteome</keyword>
<keyword evidence="1" id="KW-0488">Methylation</keyword>
<dbReference type="PRINTS" id="PR00813">
    <property type="entry name" value="BCTERIALGSPG"/>
</dbReference>
<accession>A0A842HIR5</accession>
<dbReference type="GO" id="GO:0015628">
    <property type="term" value="P:protein secretion by the type II secretion system"/>
    <property type="evidence" value="ECO:0007669"/>
    <property type="project" value="InterPro"/>
</dbReference>
<comment type="caution">
    <text evidence="3">The sequence shown here is derived from an EMBL/GenBank/DDBJ whole genome shotgun (WGS) entry which is preliminary data.</text>
</comment>
<dbReference type="Pfam" id="PF07963">
    <property type="entry name" value="N_methyl"/>
    <property type="match status" value="1"/>
</dbReference>
<gene>
    <name evidence="3" type="ORF">H5P28_16560</name>
</gene>
<evidence type="ECO:0000256" key="2">
    <source>
        <dbReference type="SAM" id="Phobius"/>
    </source>
</evidence>
<keyword evidence="2" id="KW-0472">Membrane</keyword>
<sequence length="223" mass="24993">MINTSGFKRMRGFTLIELLAVIAVIAVIAGILIPVTSSVRKNARTMQAASNLRSWGGYLSLYAAEHGGRHPCATATNSKGQKVWQWKDQLVPYVEKELRIQLMSDPNLPSGAVSRMFNADTTFSSCYAMNVKVATLRESPSYLWSIERLGNPTRFIELADGKWNDAWRTCAETFYHDPEKPQNSSIDFRQSGDRANVLFADGHVNTMKREDIKKSMINIDGLD</sequence>
<dbReference type="InterPro" id="IPR012902">
    <property type="entry name" value="N_methyl_site"/>
</dbReference>
<reference evidence="3 4" key="1">
    <citation type="submission" date="2020-07" db="EMBL/GenBank/DDBJ databases">
        <authorList>
            <person name="Feng X."/>
        </authorList>
    </citation>
    <scope>NUCLEOTIDE SEQUENCE [LARGE SCALE GENOMIC DNA]</scope>
    <source>
        <strain evidence="3 4">JCM31066</strain>
    </source>
</reference>
<dbReference type="EMBL" id="JACHVB010000054">
    <property type="protein sequence ID" value="MBC2595878.1"/>
    <property type="molecule type" value="Genomic_DNA"/>
</dbReference>
<evidence type="ECO:0000313" key="4">
    <source>
        <dbReference type="Proteomes" id="UP000546464"/>
    </source>
</evidence>
<dbReference type="AlphaFoldDB" id="A0A842HIR5"/>
<dbReference type="Gene3D" id="3.30.700.10">
    <property type="entry name" value="Glycoprotein, Type 4 Pilin"/>
    <property type="match status" value="1"/>
</dbReference>
<proteinExistence type="predicted"/>
<protein>
    <submittedName>
        <fullName evidence="3">Prepilin-type N-terminal cleavage/methylation domain-containing protein</fullName>
    </submittedName>
</protein>